<evidence type="ECO:0000256" key="1">
    <source>
        <dbReference type="ARBA" id="ARBA00007406"/>
    </source>
</evidence>
<dbReference type="Pfam" id="PF02800">
    <property type="entry name" value="Gp_dh_C"/>
    <property type="match status" value="1"/>
</dbReference>
<dbReference type="GO" id="GO:0004365">
    <property type="term" value="F:glyceraldehyde-3-phosphate dehydrogenase (NAD+) (phosphorylating) activity"/>
    <property type="evidence" value="ECO:0007669"/>
    <property type="project" value="UniProtKB-EC"/>
</dbReference>
<sequence>MFVMGVNHEKYDNWLKIVSSASCTPLAKVTHDKFGIVEALMTMVHAITATQKTVYDSSEKPWCDGHGAAQNIIPASTGAAKGKVIPDLNGKLTGVALCVPTSSVSIVDLTCCLEGEACQV</sequence>
<evidence type="ECO:0000256" key="2">
    <source>
        <dbReference type="ARBA" id="ARBA00023002"/>
    </source>
</evidence>
<comment type="similarity">
    <text evidence="1">Belongs to the glyceraldehyde-3-phosphate dehydrogenase family.</text>
</comment>
<dbReference type="InterPro" id="IPR020831">
    <property type="entry name" value="GlycerAld/Erythrose_P_DH"/>
</dbReference>
<organism evidence="5 6">
    <name type="scientific">Rattus norvegicus</name>
    <name type="common">Rat</name>
    <dbReference type="NCBI Taxonomy" id="10116"/>
    <lineage>
        <taxon>Eukaryota</taxon>
        <taxon>Metazoa</taxon>
        <taxon>Chordata</taxon>
        <taxon>Craniata</taxon>
        <taxon>Vertebrata</taxon>
        <taxon>Euteleostomi</taxon>
        <taxon>Mammalia</taxon>
        <taxon>Eutheria</taxon>
        <taxon>Euarchontoglires</taxon>
        <taxon>Glires</taxon>
        <taxon>Rodentia</taxon>
        <taxon>Myomorpha</taxon>
        <taxon>Muroidea</taxon>
        <taxon>Muridae</taxon>
        <taxon>Murinae</taxon>
        <taxon>Rattus</taxon>
    </lineage>
</organism>
<dbReference type="Gene3D" id="3.40.50.720">
    <property type="entry name" value="NAD(P)-binding Rossmann-like Domain"/>
    <property type="match status" value="1"/>
</dbReference>
<accession>A6K1I2</accession>
<keyword evidence="2" id="KW-0560">Oxidoreductase</keyword>
<dbReference type="Gene3D" id="3.30.360.10">
    <property type="entry name" value="Dihydrodipicolinate Reductase, domain 2"/>
    <property type="match status" value="1"/>
</dbReference>
<evidence type="ECO:0000256" key="3">
    <source>
        <dbReference type="ARBA" id="ARBA00047698"/>
    </source>
</evidence>
<dbReference type="InterPro" id="IPR036291">
    <property type="entry name" value="NAD(P)-bd_dom_sf"/>
</dbReference>
<dbReference type="PANTHER" id="PTHR10836">
    <property type="entry name" value="GLYCERALDEHYDE 3-PHOSPHATE DEHYDROGENASE"/>
    <property type="match status" value="1"/>
</dbReference>
<name>A6K1I2_RAT</name>
<evidence type="ECO:0000313" key="5">
    <source>
        <dbReference type="EMBL" id="EDL89640.1"/>
    </source>
</evidence>
<dbReference type="InterPro" id="IPR020829">
    <property type="entry name" value="GlycerAld_3-P_DH_cat"/>
</dbReference>
<dbReference type="Proteomes" id="UP000234681">
    <property type="component" value="Chromosome 12"/>
</dbReference>
<dbReference type="SUPFAM" id="SSF55347">
    <property type="entry name" value="Glyceraldehyde-3-phosphate dehydrogenase-like, C-terminal domain"/>
    <property type="match status" value="1"/>
</dbReference>
<dbReference type="PANTHER" id="PTHR10836:SF120">
    <property type="entry name" value="GLYCERALDEHYDE 3-PHOSPHATE DEHYDROGENASE CATALYTIC DOMAIN-CONTAINING PROTEIN-RELATED"/>
    <property type="match status" value="1"/>
</dbReference>
<evidence type="ECO:0000259" key="4">
    <source>
        <dbReference type="Pfam" id="PF02800"/>
    </source>
</evidence>
<gene>
    <name evidence="5" type="ORF">rCG_42580</name>
</gene>
<dbReference type="PRINTS" id="PR00078">
    <property type="entry name" value="G3PDHDRGNASE"/>
</dbReference>
<dbReference type="EMBL" id="CH474012">
    <property type="protein sequence ID" value="EDL89640.1"/>
    <property type="molecule type" value="Genomic_DNA"/>
</dbReference>
<reference evidence="5 6" key="1">
    <citation type="submission" date="2005-07" db="EMBL/GenBank/DDBJ databases">
        <authorList>
            <person name="Mural R.J."/>
            <person name="Li P.W."/>
            <person name="Adams M.D."/>
            <person name="Amanatides P.G."/>
            <person name="Baden-Tillson H."/>
            <person name="Barnstead M."/>
            <person name="Chin S.H."/>
            <person name="Dew I."/>
            <person name="Evans C.A."/>
            <person name="Ferriera S."/>
            <person name="Flanigan M."/>
            <person name="Fosler C."/>
            <person name="Glodek A."/>
            <person name="Gu Z."/>
            <person name="Holt R.A."/>
            <person name="Jennings D."/>
            <person name="Kraft C.L."/>
            <person name="Lu F."/>
            <person name="Nguyen T."/>
            <person name="Nusskern D.R."/>
            <person name="Pfannkoch C.M."/>
            <person name="Sitter C."/>
            <person name="Sutton G.G."/>
            <person name="Venter J.C."/>
            <person name="Wang Z."/>
            <person name="Woodage T."/>
            <person name="Zheng X.H."/>
            <person name="Zhong F."/>
        </authorList>
    </citation>
    <scope>NUCLEOTIDE SEQUENCE [LARGE SCALE GENOMIC DNA]</scope>
    <source>
        <strain>BN</strain>
        <strain evidence="6">Sprague-Dawley</strain>
    </source>
</reference>
<protein>
    <submittedName>
        <fullName evidence="5">RCG42580</fullName>
    </submittedName>
</protein>
<dbReference type="SUPFAM" id="SSF51735">
    <property type="entry name" value="NAD(P)-binding Rossmann-fold domains"/>
    <property type="match status" value="1"/>
</dbReference>
<feature type="domain" description="Glyceraldehyde 3-phosphate dehydrogenase catalytic" evidence="4">
    <location>
        <begin position="24"/>
        <end position="116"/>
    </location>
</feature>
<dbReference type="AlphaFoldDB" id="A6K1I2"/>
<comment type="catalytic activity">
    <reaction evidence="3">
        <text>D-glyceraldehyde 3-phosphate + phosphate + NAD(+) = (2R)-3-phospho-glyceroyl phosphate + NADH + H(+)</text>
        <dbReference type="Rhea" id="RHEA:10300"/>
        <dbReference type="ChEBI" id="CHEBI:15378"/>
        <dbReference type="ChEBI" id="CHEBI:43474"/>
        <dbReference type="ChEBI" id="CHEBI:57540"/>
        <dbReference type="ChEBI" id="CHEBI:57604"/>
        <dbReference type="ChEBI" id="CHEBI:57945"/>
        <dbReference type="ChEBI" id="CHEBI:59776"/>
        <dbReference type="EC" id="1.2.1.12"/>
    </reaction>
</comment>
<proteinExistence type="inferred from homology"/>
<evidence type="ECO:0000313" key="6">
    <source>
        <dbReference type="Proteomes" id="UP000234681"/>
    </source>
</evidence>